<dbReference type="AlphaFoldDB" id="A0A837G0S2"/>
<dbReference type="PANTHER" id="PTHR30632:SF17">
    <property type="entry name" value="MOLYBDATE-BINDING PROTEIN MODA"/>
    <property type="match status" value="1"/>
</dbReference>
<dbReference type="GO" id="GO:0015689">
    <property type="term" value="P:molybdate ion transport"/>
    <property type="evidence" value="ECO:0007669"/>
    <property type="project" value="InterPro"/>
</dbReference>
<evidence type="ECO:0000256" key="3">
    <source>
        <dbReference type="ARBA" id="ARBA00022723"/>
    </source>
</evidence>
<dbReference type="InterPro" id="IPR005950">
    <property type="entry name" value="ModA"/>
</dbReference>
<evidence type="ECO:0000256" key="2">
    <source>
        <dbReference type="ARBA" id="ARBA00022505"/>
    </source>
</evidence>
<dbReference type="InterPro" id="IPR050682">
    <property type="entry name" value="ModA/WtpA"/>
</dbReference>
<name>A0A837G0S2_9VIBR</name>
<dbReference type="FunFam" id="3.40.190.10:FF:000035">
    <property type="entry name" value="Molybdate ABC transporter substrate-binding protein"/>
    <property type="match status" value="1"/>
</dbReference>
<comment type="caution">
    <text evidence="6">The sequence shown here is derived from an EMBL/GenBank/DDBJ whole genome shotgun (WGS) entry which is preliminary data.</text>
</comment>
<dbReference type="NCBIfam" id="NF007958">
    <property type="entry name" value="PRK10677.1"/>
    <property type="match status" value="1"/>
</dbReference>
<evidence type="ECO:0000313" key="6">
    <source>
        <dbReference type="EMBL" id="KJY67641.1"/>
    </source>
</evidence>
<protein>
    <submittedName>
        <fullName evidence="6">Molybdate transporter</fullName>
    </submittedName>
</protein>
<dbReference type="GO" id="GO:0046872">
    <property type="term" value="F:metal ion binding"/>
    <property type="evidence" value="ECO:0007669"/>
    <property type="project" value="UniProtKB-KW"/>
</dbReference>
<dbReference type="Pfam" id="PF13531">
    <property type="entry name" value="SBP_bac_11"/>
    <property type="match status" value="1"/>
</dbReference>
<proteinExistence type="inferred from homology"/>
<dbReference type="SUPFAM" id="SSF53850">
    <property type="entry name" value="Periplasmic binding protein-like II"/>
    <property type="match status" value="1"/>
</dbReference>
<keyword evidence="2" id="KW-0500">Molybdenum</keyword>
<evidence type="ECO:0000256" key="4">
    <source>
        <dbReference type="ARBA" id="ARBA00022729"/>
    </source>
</evidence>
<gene>
    <name evidence="6" type="primary">modA</name>
    <name evidence="6" type="ORF">TW71_21830</name>
</gene>
<organism evidence="6">
    <name type="scientific">Vibrio coralliilyticus</name>
    <dbReference type="NCBI Taxonomy" id="190893"/>
    <lineage>
        <taxon>Bacteria</taxon>
        <taxon>Pseudomonadati</taxon>
        <taxon>Pseudomonadota</taxon>
        <taxon>Gammaproteobacteria</taxon>
        <taxon>Vibrionales</taxon>
        <taxon>Vibrionaceae</taxon>
        <taxon>Vibrio</taxon>
    </lineage>
</organism>
<dbReference type="RefSeq" id="WP_045987246.1">
    <property type="nucleotide sequence ID" value="NZ_CP063052.1"/>
</dbReference>
<evidence type="ECO:0000256" key="1">
    <source>
        <dbReference type="ARBA" id="ARBA00009175"/>
    </source>
</evidence>
<evidence type="ECO:0000256" key="5">
    <source>
        <dbReference type="ARBA" id="ARBA00062515"/>
    </source>
</evidence>
<comment type="similarity">
    <text evidence="1">Belongs to the bacterial solute-binding protein ModA family.</text>
</comment>
<dbReference type="GO" id="GO:0030973">
    <property type="term" value="F:molybdate ion binding"/>
    <property type="evidence" value="ECO:0007669"/>
    <property type="project" value="TreeGrafter"/>
</dbReference>
<comment type="subunit">
    <text evidence="5">The complex is composed of two ATP-binding proteins (ModC), two transmembrane proteins (ModB) and a solute-binding protein (ModA).</text>
</comment>
<keyword evidence="3" id="KW-0479">Metal-binding</keyword>
<dbReference type="GO" id="GO:0030288">
    <property type="term" value="C:outer membrane-bounded periplasmic space"/>
    <property type="evidence" value="ECO:0007669"/>
    <property type="project" value="TreeGrafter"/>
</dbReference>
<keyword evidence="4" id="KW-0732">Signal</keyword>
<dbReference type="EMBL" id="JXXR01000026">
    <property type="protein sequence ID" value="KJY67641.1"/>
    <property type="molecule type" value="Genomic_DNA"/>
</dbReference>
<dbReference type="PANTHER" id="PTHR30632">
    <property type="entry name" value="MOLYBDATE-BINDING PERIPLASMIC PROTEIN"/>
    <property type="match status" value="1"/>
</dbReference>
<dbReference type="NCBIfam" id="TIGR01256">
    <property type="entry name" value="modA"/>
    <property type="match status" value="1"/>
</dbReference>
<reference evidence="6" key="1">
    <citation type="journal article" date="2015" name="BMC Genomics">
        <title>Genome mining reveals unlocked bioactive potential of marine Gram-negative bacteria.</title>
        <authorList>
            <person name="Machado H."/>
            <person name="Sonnenschein E.C."/>
            <person name="Melchiorsen J."/>
            <person name="Gram L."/>
        </authorList>
    </citation>
    <scope>NUCLEOTIDE SEQUENCE</scope>
    <source>
        <strain evidence="6">S2052</strain>
    </source>
</reference>
<accession>A0A837G0S2</accession>
<dbReference type="GO" id="GO:1901359">
    <property type="term" value="F:tungstate binding"/>
    <property type="evidence" value="ECO:0007669"/>
    <property type="project" value="UniProtKB-ARBA"/>
</dbReference>
<dbReference type="Gene3D" id="3.40.190.10">
    <property type="entry name" value="Periplasmic binding protein-like II"/>
    <property type="match status" value="2"/>
</dbReference>
<sequence>MKFFTQRFFYTFLTFIFSATVHASVNVYAASSMTNVIKALAEKYQAETGVKVTPVFAGSSSLARQILSGAPADLYISANTKWSDYLVQQGIINGDAVTSIAHNQLVVISPIGHPEPLKLENPEQWSKRLSGQRLAIGQTNAVPAGMYAKEALESLGLWSGLKGQLAPVNNVRVALTLVERGETPLGIVYKTDALVSDKVKVIGTFPASSHTAITYPMAKLNDKQTTKDFAAFIESSQAQAVFKQNGFN</sequence>
<dbReference type="PIRSF" id="PIRSF004846">
    <property type="entry name" value="ModA"/>
    <property type="match status" value="1"/>
</dbReference>